<dbReference type="AlphaFoldDB" id="A0A8C5PPF4"/>
<accession>A0A8C5PPF4</accession>
<evidence type="ECO:0000313" key="2">
    <source>
        <dbReference type="Proteomes" id="UP000694569"/>
    </source>
</evidence>
<reference evidence="1" key="2">
    <citation type="submission" date="2025-09" db="UniProtKB">
        <authorList>
            <consortium name="Ensembl"/>
        </authorList>
    </citation>
    <scope>IDENTIFICATION</scope>
</reference>
<organism evidence="1 2">
    <name type="scientific">Leptobrachium leishanense</name>
    <name type="common">Leishan spiny toad</name>
    <dbReference type="NCBI Taxonomy" id="445787"/>
    <lineage>
        <taxon>Eukaryota</taxon>
        <taxon>Metazoa</taxon>
        <taxon>Chordata</taxon>
        <taxon>Craniata</taxon>
        <taxon>Vertebrata</taxon>
        <taxon>Euteleostomi</taxon>
        <taxon>Amphibia</taxon>
        <taxon>Batrachia</taxon>
        <taxon>Anura</taxon>
        <taxon>Pelobatoidea</taxon>
        <taxon>Megophryidae</taxon>
        <taxon>Leptobrachium</taxon>
    </lineage>
</organism>
<evidence type="ECO:0000313" key="1">
    <source>
        <dbReference type="Ensembl" id="ENSLLEP00000025829.1"/>
    </source>
</evidence>
<dbReference type="Ensembl" id="ENSLLET00000026816.1">
    <property type="protein sequence ID" value="ENSLLEP00000025829.1"/>
    <property type="gene ID" value="ENSLLEG00000016376.1"/>
</dbReference>
<proteinExistence type="predicted"/>
<sequence>MYPRSGAGDRLVIDKQTELCNEGTTTSQWTIGCNWNNAEARGRHHNNVKARMSLEGPTGTGCYRNNVWARGCRENDTESCSEAATSLEETL</sequence>
<dbReference type="PROSITE" id="PS51257">
    <property type="entry name" value="PROKAR_LIPOPROTEIN"/>
    <property type="match status" value="1"/>
</dbReference>
<dbReference type="Proteomes" id="UP000694569">
    <property type="component" value="Unplaced"/>
</dbReference>
<reference evidence="1" key="1">
    <citation type="submission" date="2025-08" db="UniProtKB">
        <authorList>
            <consortium name="Ensembl"/>
        </authorList>
    </citation>
    <scope>IDENTIFICATION</scope>
</reference>
<keyword evidence="2" id="KW-1185">Reference proteome</keyword>
<name>A0A8C5PPF4_9ANUR</name>
<protein>
    <submittedName>
        <fullName evidence="1">Uncharacterized protein</fullName>
    </submittedName>
</protein>